<gene>
    <name evidence="2 4" type="primary">bioD</name>
    <name evidence="4" type="ORF">CEG14_16575</name>
</gene>
<dbReference type="Gene3D" id="3.40.50.300">
    <property type="entry name" value="P-loop containing nucleotide triphosphate hydrolases"/>
    <property type="match status" value="1"/>
</dbReference>
<keyword evidence="2" id="KW-0479">Metal-binding</keyword>
<dbReference type="EC" id="6.3.3.3" evidence="2"/>
<dbReference type="GO" id="GO:0009102">
    <property type="term" value="P:biotin biosynthetic process"/>
    <property type="evidence" value="ECO:0007669"/>
    <property type="project" value="UniProtKB-UniRule"/>
</dbReference>
<dbReference type="AlphaFoldDB" id="A0A261SGM9"/>
<dbReference type="InterPro" id="IPR027417">
    <property type="entry name" value="P-loop_NTPase"/>
</dbReference>
<dbReference type="InterPro" id="IPR004472">
    <property type="entry name" value="DTB_synth_BioD"/>
</dbReference>
<keyword evidence="2" id="KW-0067">ATP-binding</keyword>
<evidence type="ECO:0000313" key="4">
    <source>
        <dbReference type="EMBL" id="OZI36588.1"/>
    </source>
</evidence>
<dbReference type="EMBL" id="NEVL01000003">
    <property type="protein sequence ID" value="OZI36588.1"/>
    <property type="molecule type" value="Genomic_DNA"/>
</dbReference>
<reference evidence="4 5" key="1">
    <citation type="submission" date="2017-05" db="EMBL/GenBank/DDBJ databases">
        <title>Complete and WGS of Bordetella genogroups.</title>
        <authorList>
            <person name="Spilker T."/>
            <person name="LiPuma J."/>
        </authorList>
    </citation>
    <scope>NUCLEOTIDE SEQUENCE [LARGE SCALE GENOMIC DNA]</scope>
    <source>
        <strain evidence="4 5">AU17610</strain>
    </source>
</reference>
<dbReference type="UniPathway" id="UPA00078">
    <property type="reaction ID" value="UER00161"/>
</dbReference>
<dbReference type="GO" id="GO:0005524">
    <property type="term" value="F:ATP binding"/>
    <property type="evidence" value="ECO:0007669"/>
    <property type="project" value="UniProtKB-UniRule"/>
</dbReference>
<comment type="function">
    <text evidence="2">Catalyzes a mechanistically unusual reaction, the ATP-dependent insertion of CO2 between the N7 and N8 nitrogen atoms of 7,8-diaminopelargonic acid (DAPA, also called 7,8-diammoniononanoate) to form a ureido ring.</text>
</comment>
<name>A0A261SGM9_9BORD</name>
<feature type="binding site" evidence="2">
    <location>
        <position position="270"/>
    </location>
    <ligand>
        <name>Mg(2+)</name>
        <dbReference type="ChEBI" id="CHEBI:18420"/>
    </ligand>
</feature>
<dbReference type="Gene3D" id="3.40.50.150">
    <property type="entry name" value="Vaccinia Virus protein VP39"/>
    <property type="match status" value="1"/>
</dbReference>
<dbReference type="Proteomes" id="UP000217005">
    <property type="component" value="Unassembled WGS sequence"/>
</dbReference>
<proteinExistence type="inferred from homology"/>
<dbReference type="SUPFAM" id="SSF53335">
    <property type="entry name" value="S-adenosyl-L-methionine-dependent methyltransferases"/>
    <property type="match status" value="1"/>
</dbReference>
<feature type="binding site" evidence="2">
    <location>
        <begin position="354"/>
        <end position="357"/>
    </location>
    <ligand>
        <name>ATP</name>
        <dbReference type="ChEBI" id="CHEBI:30616"/>
    </ligand>
</feature>
<dbReference type="GO" id="GO:0005737">
    <property type="term" value="C:cytoplasm"/>
    <property type="evidence" value="ECO:0007669"/>
    <property type="project" value="UniProtKB-SubCell"/>
</dbReference>
<feature type="binding site" evidence="2">
    <location>
        <position position="354"/>
    </location>
    <ligand>
        <name>Mg(2+)</name>
        <dbReference type="ChEBI" id="CHEBI:18420"/>
    </ligand>
</feature>
<feature type="binding site" evidence="2">
    <location>
        <begin position="442"/>
        <end position="444"/>
    </location>
    <ligand>
        <name>ATP</name>
        <dbReference type="ChEBI" id="CHEBI:30616"/>
    </ligand>
</feature>
<comment type="catalytic activity">
    <reaction evidence="2">
        <text>(7R,8S)-7,8-diammoniononanoate + CO2 + ATP = (4R,5S)-dethiobiotin + ADP + phosphate + 3 H(+)</text>
        <dbReference type="Rhea" id="RHEA:15805"/>
        <dbReference type="ChEBI" id="CHEBI:15378"/>
        <dbReference type="ChEBI" id="CHEBI:16526"/>
        <dbReference type="ChEBI" id="CHEBI:30616"/>
        <dbReference type="ChEBI" id="CHEBI:43474"/>
        <dbReference type="ChEBI" id="CHEBI:149469"/>
        <dbReference type="ChEBI" id="CHEBI:149473"/>
        <dbReference type="ChEBI" id="CHEBI:456216"/>
        <dbReference type="EC" id="6.3.3.3"/>
    </reaction>
</comment>
<dbReference type="OrthoDB" id="9802097at2"/>
<evidence type="ECO:0000313" key="5">
    <source>
        <dbReference type="Proteomes" id="UP000217005"/>
    </source>
</evidence>
<keyword evidence="2" id="KW-0963">Cytoplasm</keyword>
<feature type="domain" description="Methyltransferase type 12" evidence="3">
    <location>
        <begin position="48"/>
        <end position="143"/>
    </location>
</feature>
<dbReference type="CDD" id="cd02440">
    <property type="entry name" value="AdoMet_MTases"/>
    <property type="match status" value="1"/>
</dbReference>
<dbReference type="HAMAP" id="MF_00336">
    <property type="entry name" value="BioD"/>
    <property type="match status" value="1"/>
</dbReference>
<evidence type="ECO:0000259" key="3">
    <source>
        <dbReference type="Pfam" id="PF08242"/>
    </source>
</evidence>
<feature type="binding site" evidence="2">
    <location>
        <begin position="266"/>
        <end position="271"/>
    </location>
    <ligand>
        <name>ATP</name>
        <dbReference type="ChEBI" id="CHEBI:30616"/>
    </ligand>
</feature>
<comment type="similarity">
    <text evidence="2">Belongs to the dethiobiotin synthetase family.</text>
</comment>
<feature type="active site" evidence="2">
    <location>
        <position position="286"/>
    </location>
</feature>
<dbReference type="PANTHER" id="PTHR43210:SF5">
    <property type="entry name" value="DETHIOBIOTIN SYNTHETASE"/>
    <property type="match status" value="1"/>
</dbReference>
<feature type="binding site" evidence="2">
    <location>
        <position position="290"/>
    </location>
    <ligand>
        <name>substrate</name>
    </ligand>
</feature>
<comment type="caution">
    <text evidence="4">The sequence shown here is derived from an EMBL/GenBank/DDBJ whole genome shotgun (WGS) entry which is preliminary data.</text>
</comment>
<accession>A0A261SGM9</accession>
<keyword evidence="2" id="KW-0436">Ligase</keyword>
<organism evidence="4 5">
    <name type="scientific">Bordetella genomosp. 1</name>
    <dbReference type="NCBI Taxonomy" id="1395607"/>
    <lineage>
        <taxon>Bacteria</taxon>
        <taxon>Pseudomonadati</taxon>
        <taxon>Pseudomonadota</taxon>
        <taxon>Betaproteobacteria</taxon>
        <taxon>Burkholderiales</taxon>
        <taxon>Alcaligenaceae</taxon>
        <taxon>Bordetella</taxon>
    </lineage>
</organism>
<keyword evidence="1 2" id="KW-0093">Biotin biosynthesis</keyword>
<comment type="caution">
    <text evidence="2">Lacks conserved residue(s) required for the propagation of feature annotation.</text>
</comment>
<comment type="pathway">
    <text evidence="2">Cofactor biosynthesis; biotin biosynthesis; biotin from 7,8-diaminononanoate: step 1/2.</text>
</comment>
<evidence type="ECO:0000256" key="2">
    <source>
        <dbReference type="HAMAP-Rule" id="MF_00336"/>
    </source>
</evidence>
<comment type="subunit">
    <text evidence="2">Homodimer.</text>
</comment>
<dbReference type="Pfam" id="PF13500">
    <property type="entry name" value="AAA_26"/>
    <property type="match status" value="1"/>
</dbReference>
<dbReference type="GO" id="GO:0000287">
    <property type="term" value="F:magnesium ion binding"/>
    <property type="evidence" value="ECO:0007669"/>
    <property type="project" value="UniProtKB-UniRule"/>
</dbReference>
<dbReference type="PANTHER" id="PTHR43210">
    <property type="entry name" value="DETHIOBIOTIN SYNTHETASE"/>
    <property type="match status" value="1"/>
</dbReference>
<dbReference type="RefSeq" id="WP_094827392.1">
    <property type="nucleotide sequence ID" value="NZ_NEVL01000003.1"/>
</dbReference>
<dbReference type="InterPro" id="IPR029063">
    <property type="entry name" value="SAM-dependent_MTases_sf"/>
</dbReference>
<dbReference type="NCBIfam" id="TIGR00347">
    <property type="entry name" value="bioD"/>
    <property type="match status" value="1"/>
</dbReference>
<keyword evidence="2" id="KW-0460">Magnesium</keyword>
<dbReference type="Pfam" id="PF08242">
    <property type="entry name" value="Methyltransf_12"/>
    <property type="match status" value="1"/>
</dbReference>
<dbReference type="GO" id="GO:0004141">
    <property type="term" value="F:dethiobiotin synthase activity"/>
    <property type="evidence" value="ECO:0007669"/>
    <property type="project" value="UniProtKB-UniRule"/>
</dbReference>
<protein>
    <recommendedName>
        <fullName evidence="2">ATP-dependent dethiobiotin synthetase BioD</fullName>
        <ecNumber evidence="2">6.3.3.3</ecNumber>
    </recommendedName>
    <alternativeName>
        <fullName evidence="2">DTB synthetase</fullName>
        <shortName evidence="2">DTBS</shortName>
    </alternativeName>
    <alternativeName>
        <fullName evidence="2">Dethiobiotin synthase</fullName>
    </alternativeName>
</protein>
<sequence>MARPQDVAGRFGAAAPDYESHALAQRHAAAALAQRIAARPLPARPRILEIGCGTGLFTRALAARIGPADWTLTDIAPAMLAQARRAPPPGTVRYAQLDGEHPNALRDARGYDLVCSSLAVQWFEDLDAGLARLSRLLAPGGWLAIATLAQDTFLEWRAAHQALGLRAATPAYPRAEHIGTALRHLRGGVQRALHRQHHPDALAFVRGLKGIGACLPAAGRAPLSTAQMRAVLARFNQQGNHVSYDLAYGLWQNRPAGVFVTGTDTGVGKTLVSAVLTRAWEASYWKPLQTGLADEPGDTATVRALACLDDSRVLAPAYALQAPLAPWAAAPLEGVTIDMARLTLPQTGRALVVEGAGGLLVPIDDTSTMLDLIARLGLPVVLAARSGLGTINHTLLSLAALRARGIPVAGVVMSGPRNASNREAIERFGKVRVLAEIDQLDPVTPEAVAQAAQTIPPLAECLDAAV</sequence>
<dbReference type="CDD" id="cd03109">
    <property type="entry name" value="DTBS"/>
    <property type="match status" value="1"/>
</dbReference>
<evidence type="ECO:0000256" key="1">
    <source>
        <dbReference type="ARBA" id="ARBA00022756"/>
    </source>
</evidence>
<dbReference type="SUPFAM" id="SSF52540">
    <property type="entry name" value="P-loop containing nucleoside triphosphate hydrolases"/>
    <property type="match status" value="1"/>
</dbReference>
<keyword evidence="2" id="KW-0547">Nucleotide-binding</keyword>
<comment type="cofactor">
    <cofactor evidence="2">
        <name>Mg(2+)</name>
        <dbReference type="ChEBI" id="CHEBI:18420"/>
    </cofactor>
</comment>
<comment type="subcellular location">
    <subcellularLocation>
        <location evidence="2">Cytoplasm</location>
    </subcellularLocation>
</comment>
<dbReference type="InterPro" id="IPR013217">
    <property type="entry name" value="Methyltransf_12"/>
</dbReference>